<comment type="caution">
    <text evidence="1">The sequence shown here is derived from an EMBL/GenBank/DDBJ whole genome shotgun (WGS) entry which is preliminary data.</text>
</comment>
<evidence type="ECO:0000313" key="1">
    <source>
        <dbReference type="EMBL" id="GAA1513554.1"/>
    </source>
</evidence>
<dbReference type="Proteomes" id="UP001500177">
    <property type="component" value="Unassembled WGS sequence"/>
</dbReference>
<dbReference type="EMBL" id="BAAALX010000009">
    <property type="protein sequence ID" value="GAA1513554.1"/>
    <property type="molecule type" value="Genomic_DNA"/>
</dbReference>
<reference evidence="1 2" key="1">
    <citation type="journal article" date="2019" name="Int. J. Syst. Evol. Microbiol.">
        <title>The Global Catalogue of Microorganisms (GCM) 10K type strain sequencing project: providing services to taxonomists for standard genome sequencing and annotation.</title>
        <authorList>
            <consortium name="The Broad Institute Genomics Platform"/>
            <consortium name="The Broad Institute Genome Sequencing Center for Infectious Disease"/>
            <person name="Wu L."/>
            <person name="Ma J."/>
        </authorList>
    </citation>
    <scope>NUCLEOTIDE SEQUENCE [LARGE SCALE GENOMIC DNA]</scope>
    <source>
        <strain evidence="1 2">JCM 13318</strain>
    </source>
</reference>
<gene>
    <name evidence="1" type="ORF">GCM10009690_15590</name>
</gene>
<evidence type="ECO:0000313" key="2">
    <source>
        <dbReference type="Proteomes" id="UP001500177"/>
    </source>
</evidence>
<sequence>MEDTKRVKEVGVRYFRVSQSTPDGEFLPDEFDWERVHNFLSGHAHHQAKLEDHWFSRYPDLSSFAIHRPISTDFMTQLDSDGPVKDLADSTGDDGKPLSISTFVMPFGARPYFVLASGGQNPPGKAQLLALLEEAYPQERGIHWKISPVMGSGKLQQLKREGEITEFRSQFATQRDLLKLIEDQSQQGTLPGPIQLEQQLTEEVGDDVEVEIKVRLTKAGRQKQKSRRGLASLFLSSSRLFIQPGKKSEAKIYNSDGHIEDVSLVESNLAHKEEVSVAGDRLTFSGLVGEIHGRRTDLERILDVEVDGG</sequence>
<accession>A0ABN2A8U2</accession>
<keyword evidence="2" id="KW-1185">Reference proteome</keyword>
<protein>
    <submittedName>
        <fullName evidence="1">Uncharacterized protein</fullName>
    </submittedName>
</protein>
<proteinExistence type="predicted"/>
<organism evidence="1 2">
    <name type="scientific">Brevibacterium permense</name>
    <dbReference type="NCBI Taxonomy" id="234834"/>
    <lineage>
        <taxon>Bacteria</taxon>
        <taxon>Bacillati</taxon>
        <taxon>Actinomycetota</taxon>
        <taxon>Actinomycetes</taxon>
        <taxon>Micrococcales</taxon>
        <taxon>Brevibacteriaceae</taxon>
        <taxon>Brevibacterium</taxon>
    </lineage>
</organism>
<name>A0ABN2A8U2_9MICO</name>
<dbReference type="RefSeq" id="WP_173151280.1">
    <property type="nucleotide sequence ID" value="NZ_BAAALX010000009.1"/>
</dbReference>